<keyword evidence="3" id="KW-1185">Reference proteome</keyword>
<name>A0A1H4RQ61_9PSED</name>
<dbReference type="SUPFAM" id="SSF109604">
    <property type="entry name" value="HD-domain/PDEase-like"/>
    <property type="match status" value="1"/>
</dbReference>
<protein>
    <recommendedName>
        <fullName evidence="1">HD domain-containing protein</fullName>
    </recommendedName>
</protein>
<dbReference type="AlphaFoldDB" id="A0A1H4RQ61"/>
<evidence type="ECO:0000259" key="1">
    <source>
        <dbReference type="PROSITE" id="PS51831"/>
    </source>
</evidence>
<dbReference type="EMBL" id="FNTJ01000001">
    <property type="protein sequence ID" value="SEC34055.1"/>
    <property type="molecule type" value="Genomic_DNA"/>
</dbReference>
<dbReference type="Gene3D" id="1.10.3210.50">
    <property type="match status" value="1"/>
</dbReference>
<dbReference type="InterPro" id="IPR003607">
    <property type="entry name" value="HD/PDEase_dom"/>
</dbReference>
<gene>
    <name evidence="2" type="ORF">SAMN05216178_4294</name>
</gene>
<reference evidence="3" key="1">
    <citation type="submission" date="2016-10" db="EMBL/GenBank/DDBJ databases">
        <authorList>
            <person name="Varghese N."/>
            <person name="Submissions S."/>
        </authorList>
    </citation>
    <scope>NUCLEOTIDE SEQUENCE [LARGE SCALE GENOMIC DNA]</scope>
    <source>
        <strain evidence="3">DSM 9751</strain>
    </source>
</reference>
<organism evidence="2 3">
    <name type="scientific">Pseudomonas saponiphila</name>
    <dbReference type="NCBI Taxonomy" id="556534"/>
    <lineage>
        <taxon>Bacteria</taxon>
        <taxon>Pseudomonadati</taxon>
        <taxon>Pseudomonadota</taxon>
        <taxon>Gammaproteobacteria</taxon>
        <taxon>Pseudomonadales</taxon>
        <taxon>Pseudomonadaceae</taxon>
        <taxon>Pseudomonas</taxon>
    </lineage>
</organism>
<sequence length="225" mass="24999">MQHAELDKLDRRMHFTPLHNLAETLLPHALEPAKDGSHDLSHLQRVWHNVRRIVDEEGGDLRVLLAATLLHDCVSVEKNSPLRAQASRLSADKARGILARLGWSDAEIEAVAHAIAAHSFSAALAPATLEARILQDADRLDALGALGVARTFYVSGRLGLALYDPADPTARQRELDDARFTLDHFQTKLLHLAEGFQTSCGARLAQIRHARLQRFRQELLEEIGE</sequence>
<dbReference type="PANTHER" id="PTHR33594">
    <property type="entry name" value="SUPERFAMILY HYDROLASE, PUTATIVE (AFU_ORTHOLOGUE AFUA_1G03035)-RELATED"/>
    <property type="match status" value="1"/>
</dbReference>
<dbReference type="CDD" id="cd00077">
    <property type="entry name" value="HDc"/>
    <property type="match status" value="1"/>
</dbReference>
<accession>A0A1H4RQ61</accession>
<dbReference type="InterPro" id="IPR006674">
    <property type="entry name" value="HD_domain"/>
</dbReference>
<dbReference type="SMART" id="SM00471">
    <property type="entry name" value="HDc"/>
    <property type="match status" value="1"/>
</dbReference>
<evidence type="ECO:0000313" key="2">
    <source>
        <dbReference type="EMBL" id="SEC34055.1"/>
    </source>
</evidence>
<dbReference type="PROSITE" id="PS51831">
    <property type="entry name" value="HD"/>
    <property type="match status" value="1"/>
</dbReference>
<evidence type="ECO:0000313" key="3">
    <source>
        <dbReference type="Proteomes" id="UP000198982"/>
    </source>
</evidence>
<proteinExistence type="predicted"/>
<dbReference type="Proteomes" id="UP000198982">
    <property type="component" value="Unassembled WGS sequence"/>
</dbReference>
<dbReference type="PANTHER" id="PTHR33594:SF1">
    <property type="entry name" value="HD_PDEASE DOMAIN-CONTAINING PROTEIN"/>
    <property type="match status" value="1"/>
</dbReference>
<dbReference type="Pfam" id="PF01966">
    <property type="entry name" value="HD"/>
    <property type="match status" value="1"/>
</dbReference>
<feature type="domain" description="HD" evidence="1">
    <location>
        <begin position="39"/>
        <end position="143"/>
    </location>
</feature>